<accession>A0A372KME6</accession>
<feature type="domain" description="ABC transmembrane type-1" evidence="9">
    <location>
        <begin position="116"/>
        <end position="250"/>
    </location>
</feature>
<dbReference type="Pfam" id="PF00005">
    <property type="entry name" value="ABC_tran"/>
    <property type="match status" value="1"/>
</dbReference>
<dbReference type="InterPro" id="IPR039421">
    <property type="entry name" value="Type_1_exporter"/>
</dbReference>
<dbReference type="InterPro" id="IPR027417">
    <property type="entry name" value="P-loop_NTPase"/>
</dbReference>
<dbReference type="Pfam" id="PF00664">
    <property type="entry name" value="ABC_membrane"/>
    <property type="match status" value="1"/>
</dbReference>
<evidence type="ECO:0000259" key="8">
    <source>
        <dbReference type="PROSITE" id="PS50893"/>
    </source>
</evidence>
<dbReference type="InterPro" id="IPR036640">
    <property type="entry name" value="ABC1_TM_sf"/>
</dbReference>
<dbReference type="Gene3D" id="1.20.1560.10">
    <property type="entry name" value="ABC transporter type 1, transmembrane domain"/>
    <property type="match status" value="1"/>
</dbReference>
<evidence type="ECO:0000256" key="2">
    <source>
        <dbReference type="ARBA" id="ARBA00022692"/>
    </source>
</evidence>
<feature type="domain" description="ABC transporter" evidence="8">
    <location>
        <begin position="321"/>
        <end position="525"/>
    </location>
</feature>
<feature type="transmembrane region" description="Helical" evidence="7">
    <location>
        <begin position="147"/>
        <end position="165"/>
    </location>
</feature>
<dbReference type="PROSITE" id="PS00211">
    <property type="entry name" value="ABC_TRANSPORTER_1"/>
    <property type="match status" value="1"/>
</dbReference>
<protein>
    <submittedName>
        <fullName evidence="12">ATP-binding cassette domain-containing protein</fullName>
    </submittedName>
</protein>
<accession>A0A346NDE8</accession>
<feature type="transmembrane region" description="Helical" evidence="7">
    <location>
        <begin position="51"/>
        <end position="68"/>
    </location>
</feature>
<evidence type="ECO:0000256" key="5">
    <source>
        <dbReference type="ARBA" id="ARBA00022989"/>
    </source>
</evidence>
<feature type="transmembrane region" description="Helical" evidence="7">
    <location>
        <begin position="20"/>
        <end position="39"/>
    </location>
</feature>
<keyword evidence="3" id="KW-0547">Nucleotide-binding</keyword>
<dbReference type="InterPro" id="IPR003593">
    <property type="entry name" value="AAA+_ATPase"/>
</dbReference>
<dbReference type="InterPro" id="IPR011527">
    <property type="entry name" value="ABC1_TM_dom"/>
</dbReference>
<comment type="subcellular location">
    <subcellularLocation>
        <location evidence="1">Cell membrane</location>
        <topology evidence="1">Multi-pass membrane protein</topology>
    </subcellularLocation>
</comment>
<dbReference type="SUPFAM" id="SSF52540">
    <property type="entry name" value="P-loop containing nucleoside triphosphate hydrolases"/>
    <property type="match status" value="1"/>
</dbReference>
<dbReference type="CDD" id="cd03228">
    <property type="entry name" value="ABCC_MRP_Like"/>
    <property type="match status" value="1"/>
</dbReference>
<reference evidence="12 14" key="2">
    <citation type="submission" date="2018-08" db="EMBL/GenBank/DDBJ databases">
        <title>Draft genome of Streptococcus sp. nov. Z1.</title>
        <authorList>
            <person name="Tian Z."/>
        </authorList>
    </citation>
    <scope>NUCLEOTIDE SEQUENCE [LARGE SCALE GENOMIC DNA]</scope>
    <source>
        <strain evidence="12">Z1</strain>
        <strain evidence="14">Z1(2018)</strain>
    </source>
</reference>
<dbReference type="AlphaFoldDB" id="A0A372KME6"/>
<evidence type="ECO:0000256" key="1">
    <source>
        <dbReference type="ARBA" id="ARBA00004651"/>
    </source>
</evidence>
<dbReference type="SUPFAM" id="SSF90123">
    <property type="entry name" value="ABC transporter transmembrane region"/>
    <property type="match status" value="1"/>
</dbReference>
<dbReference type="EMBL" id="QVQY01000008">
    <property type="protein sequence ID" value="RFU51239.1"/>
    <property type="molecule type" value="Genomic_DNA"/>
</dbReference>
<dbReference type="InterPro" id="IPR017871">
    <property type="entry name" value="ABC_transporter-like_CS"/>
</dbReference>
<dbReference type="SMART" id="SM00382">
    <property type="entry name" value="AAA"/>
    <property type="match status" value="1"/>
</dbReference>
<dbReference type="EMBL" id="QVQZ01000011">
    <property type="protein sequence ID" value="RFU53146.1"/>
    <property type="molecule type" value="Genomic_DNA"/>
</dbReference>
<sequence>MMISYLKNVMRDTGKFKYIISVGGLCVLNIITCLQPYFLSKLVNNTVNYKYLLFFLISLLIPALINFIKNDLVQATRKSSKKILFLFLESRGYEYYNDYKSSTLQSLMSEVSFVCRNLVQEILPSMVKVVVTVLFYTSLIGEYSLKIGILYLLVCLVYMVLSALLTQKNRNDIKKALDSTVEVNKSIDDFFKNLDTVFSYMSFKHELEFFDTRLTYEKNIYYKIQKQIHLVYLLQQIILVFLIGLILYIGLINFSSFKQQNLEFILILIYSILNLSNFGTDFLGGVELKDRLEAALSKLQYGNNKDITKQNHRVIYDGLDVVFDNISYYYKELDNEVQVLKDLSCRFEYGKLTALIGDNGSGKSTVLKLVAGFLIPDKGIIYQPLKTRVLYINQDSVLFNRSLLDNLGYPHTELASDQLETLYSLAKKLEIDNIISPHADLNIEITGEMTNSFSGGEKQKILILRALISDFNIILFDEITSGLDIKSSSTFYQLIKETVSNKVIICITHRKEELQYFDKTISLNV</sequence>
<dbReference type="GO" id="GO:0005524">
    <property type="term" value="F:ATP binding"/>
    <property type="evidence" value="ECO:0007669"/>
    <property type="project" value="UniProtKB-KW"/>
</dbReference>
<dbReference type="GO" id="GO:0140359">
    <property type="term" value="F:ABC-type transporter activity"/>
    <property type="evidence" value="ECO:0007669"/>
    <property type="project" value="InterPro"/>
</dbReference>
<reference evidence="13" key="3">
    <citation type="submission" date="2018-08" db="EMBL/GenBank/DDBJ databases">
        <title>Streptococcus chenjunshii sp. nov., isolated from stools sample of the Tibetan antelope in the Qinghai-Tibet plateau, China.</title>
        <authorList>
            <person name="Tian Z."/>
        </authorList>
    </citation>
    <scope>NUCLEOTIDE SEQUENCE [LARGE SCALE GENOMIC DNA]</scope>
    <source>
        <strain evidence="13">Z15</strain>
    </source>
</reference>
<keyword evidence="2 7" id="KW-0812">Transmembrane</keyword>
<keyword evidence="5 7" id="KW-1133">Transmembrane helix</keyword>
<evidence type="ECO:0000313" key="12">
    <source>
        <dbReference type="EMBL" id="RFU53146.1"/>
    </source>
</evidence>
<dbReference type="KEGG" id="schj:DDV21_008060"/>
<feature type="transmembrane region" description="Helical" evidence="7">
    <location>
        <begin position="230"/>
        <end position="252"/>
    </location>
</feature>
<evidence type="ECO:0000259" key="9">
    <source>
        <dbReference type="PROSITE" id="PS50929"/>
    </source>
</evidence>
<dbReference type="Proteomes" id="UP000246115">
    <property type="component" value="Chromosome"/>
</dbReference>
<organism evidence="12 14">
    <name type="scientific">Streptococcus chenjunshii</name>
    <dbReference type="NCBI Taxonomy" id="2173853"/>
    <lineage>
        <taxon>Bacteria</taxon>
        <taxon>Bacillati</taxon>
        <taxon>Bacillota</taxon>
        <taxon>Bacilli</taxon>
        <taxon>Lactobacillales</taxon>
        <taxon>Streptococcaceae</taxon>
        <taxon>Streptococcus</taxon>
    </lineage>
</organism>
<keyword evidence="4 12" id="KW-0067">ATP-binding</keyword>
<evidence type="ECO:0000313" key="13">
    <source>
        <dbReference type="Proteomes" id="UP000246115"/>
    </source>
</evidence>
<dbReference type="PANTHER" id="PTHR24221">
    <property type="entry name" value="ATP-BINDING CASSETTE SUB-FAMILY B"/>
    <property type="match status" value="1"/>
</dbReference>
<feature type="transmembrane region" description="Helical" evidence="7">
    <location>
        <begin position="122"/>
        <end position="141"/>
    </location>
</feature>
<dbReference type="GO" id="GO:0005886">
    <property type="term" value="C:plasma membrane"/>
    <property type="evidence" value="ECO:0007669"/>
    <property type="project" value="UniProtKB-SubCell"/>
</dbReference>
<evidence type="ECO:0000256" key="6">
    <source>
        <dbReference type="ARBA" id="ARBA00023136"/>
    </source>
</evidence>
<evidence type="ECO:0000313" key="10">
    <source>
        <dbReference type="EMBL" id="AXQ79043.1"/>
    </source>
</evidence>
<evidence type="ECO:0000313" key="15">
    <source>
        <dbReference type="Proteomes" id="UP000264056"/>
    </source>
</evidence>
<reference evidence="10" key="4">
    <citation type="journal article" date="2019" name="Int. J. Syst. Evol. Microbiol.">
        <title>Streptococcus chenjunshii sp. nov. isolated from feces of Tibetan antelopes.</title>
        <authorList>
            <person name="Tian Z."/>
            <person name="Lu S."/>
            <person name="Jin D."/>
            <person name="Yang J."/>
            <person name="Pu J."/>
            <person name="Lai X.H."/>
            <person name="Bai X.N."/>
            <person name="Wu X.M."/>
            <person name="Li J."/>
            <person name="Wang S."/>
            <person name="Xu J."/>
        </authorList>
    </citation>
    <scope>NUCLEOTIDE SEQUENCE</scope>
    <source>
        <strain evidence="10">Z15</strain>
    </source>
</reference>
<dbReference type="EMBL" id="CP031733">
    <property type="protein sequence ID" value="AXQ79043.1"/>
    <property type="molecule type" value="Genomic_DNA"/>
</dbReference>
<keyword evidence="6 7" id="KW-0472">Membrane</keyword>
<evidence type="ECO:0000256" key="4">
    <source>
        <dbReference type="ARBA" id="ARBA00022840"/>
    </source>
</evidence>
<dbReference type="PROSITE" id="PS50893">
    <property type="entry name" value="ABC_TRANSPORTER_2"/>
    <property type="match status" value="1"/>
</dbReference>
<dbReference type="Gene3D" id="3.40.50.300">
    <property type="entry name" value="P-loop containing nucleotide triphosphate hydrolases"/>
    <property type="match status" value="1"/>
</dbReference>
<dbReference type="Proteomes" id="UP000264056">
    <property type="component" value="Unassembled WGS sequence"/>
</dbReference>
<dbReference type="PROSITE" id="PS50929">
    <property type="entry name" value="ABC_TM1F"/>
    <property type="match status" value="1"/>
</dbReference>
<evidence type="ECO:0000313" key="11">
    <source>
        <dbReference type="EMBL" id="RFU51239.1"/>
    </source>
</evidence>
<reference evidence="11 15" key="1">
    <citation type="submission" date="2018-08" db="EMBL/GenBank/DDBJ databases">
        <title>Draft genome of Streptococcus sp .nov. Z2.</title>
        <authorList>
            <person name="Tian Z."/>
        </authorList>
    </citation>
    <scope>NUCLEOTIDE SEQUENCE [LARGE SCALE GENOMIC DNA]</scope>
    <source>
        <strain evidence="11 15">Z2</strain>
    </source>
</reference>
<dbReference type="GO" id="GO:0016887">
    <property type="term" value="F:ATP hydrolysis activity"/>
    <property type="evidence" value="ECO:0007669"/>
    <property type="project" value="InterPro"/>
</dbReference>
<evidence type="ECO:0000256" key="3">
    <source>
        <dbReference type="ARBA" id="ARBA00022741"/>
    </source>
</evidence>
<evidence type="ECO:0000256" key="7">
    <source>
        <dbReference type="SAM" id="Phobius"/>
    </source>
</evidence>
<dbReference type="InterPro" id="IPR003439">
    <property type="entry name" value="ABC_transporter-like_ATP-bd"/>
</dbReference>
<dbReference type="RefSeq" id="WP_116878223.1">
    <property type="nucleotide sequence ID" value="NZ_CP031733.1"/>
</dbReference>
<keyword evidence="15" id="KW-1185">Reference proteome</keyword>
<dbReference type="PANTHER" id="PTHR24221:SF503">
    <property type="entry name" value="MITOCHONDRIAL POTASSIUM CHANNEL ATP-BINDING SUBUNIT"/>
    <property type="match status" value="1"/>
</dbReference>
<gene>
    <name evidence="10" type="ORF">DDV21_008060</name>
    <name evidence="11" type="ORF">DDV22_04320</name>
    <name evidence="12" type="ORF">DDV23_06085</name>
</gene>
<dbReference type="Proteomes" id="UP000262901">
    <property type="component" value="Unassembled WGS sequence"/>
</dbReference>
<name>A0A372KME6_9STRE</name>
<evidence type="ECO:0000313" key="14">
    <source>
        <dbReference type="Proteomes" id="UP000262901"/>
    </source>
</evidence>
<proteinExistence type="predicted"/>
<dbReference type="OrthoDB" id="501320at2"/>